<dbReference type="EMBL" id="AP015029">
    <property type="protein sequence ID" value="BAW22070.1"/>
    <property type="molecule type" value="Genomic_DNA"/>
</dbReference>
<dbReference type="RefSeq" id="WP_172901728.1">
    <property type="nucleotide sequence ID" value="NZ_AP015029.1"/>
</dbReference>
<accession>A0A1L7N9D5</accession>
<evidence type="ECO:0000313" key="1">
    <source>
        <dbReference type="EMBL" id="BAW22070.1"/>
    </source>
</evidence>
<reference evidence="1 2" key="1">
    <citation type="submission" date="2015-11" db="EMBL/GenBank/DDBJ databases">
        <title>Complete genome sequencing of a biphenyl-degrading bacterium, Pseudomonas putida KF715 (=NBRC110667).</title>
        <authorList>
            <person name="Suenaga H."/>
            <person name="Fujihara N."/>
            <person name="Watanabe T."/>
            <person name="Hirose J."/>
            <person name="Kimura N."/>
            <person name="Yamazoe A."/>
            <person name="Hosoyama A."/>
            <person name="Shimodaira J."/>
            <person name="Furukawa K."/>
        </authorList>
    </citation>
    <scope>NUCLEOTIDE SEQUENCE [LARGE SCALE GENOMIC DNA]</scope>
    <source>
        <strain evidence="1 2">KF715</strain>
    </source>
</reference>
<gene>
    <name evidence="1" type="ORF">KF715C_ch14970</name>
</gene>
<name>A0A1L7N9D5_PSEPU</name>
<protein>
    <submittedName>
        <fullName evidence="1">Uncharacterized protein</fullName>
    </submittedName>
</protein>
<dbReference type="Proteomes" id="UP000218731">
    <property type="component" value="Chromosome 1"/>
</dbReference>
<sequence length="361" mass="42147">MIIGPSHVVRWERLKKFFDINDVFYGHGSLPIWHDKVKQFSQSAHPFIMVGDFRFGNAYLVTNNPKDMCSIKKEFFNVQTDKRAFDVSVDSLDRLNRHDIRLVFWCLFIREYKNRSSGKYTVNGDYKHPVWNLGFVEERFKNSIKLSSLFGQDLDFLIIDGSNHPSTYGYYFLKMLYRGKSPVEAFNCTLELRKTFSKIFKVFGGDRFVVSGTNNSFKLFRNYMNWGVFESRQLSGMELRPAEEAIFSSHKYCDNLLYFAGEENAKIDSDQLSHFDNSPYRRKLLVVKKSNKTYFYESFSKCKPTLKYVLAHDAEDEEVAGDMYNLVGMSQVIYVALSLMFKEGLMADNPYGVMKKLVSRF</sequence>
<organism evidence="1 2">
    <name type="scientific">Pseudomonas putida</name>
    <name type="common">Arthrobacter siderocapsulatus</name>
    <dbReference type="NCBI Taxonomy" id="303"/>
    <lineage>
        <taxon>Bacteria</taxon>
        <taxon>Pseudomonadati</taxon>
        <taxon>Pseudomonadota</taxon>
        <taxon>Gammaproteobacteria</taxon>
        <taxon>Pseudomonadales</taxon>
        <taxon>Pseudomonadaceae</taxon>
        <taxon>Pseudomonas</taxon>
    </lineage>
</organism>
<evidence type="ECO:0000313" key="2">
    <source>
        <dbReference type="Proteomes" id="UP000218731"/>
    </source>
</evidence>
<proteinExistence type="predicted"/>
<dbReference type="AlphaFoldDB" id="A0A1L7N9D5"/>